<proteinExistence type="predicted"/>
<name>A0ACC6UBX2_9BURK</name>
<organism evidence="1 2">
    <name type="scientific">Paraburkholderia phymatum</name>
    <dbReference type="NCBI Taxonomy" id="148447"/>
    <lineage>
        <taxon>Bacteria</taxon>
        <taxon>Pseudomonadati</taxon>
        <taxon>Pseudomonadota</taxon>
        <taxon>Betaproteobacteria</taxon>
        <taxon>Burkholderiales</taxon>
        <taxon>Burkholderiaceae</taxon>
        <taxon>Paraburkholderia</taxon>
    </lineage>
</organism>
<dbReference type="EMBL" id="JBFRCH010000045">
    <property type="protein sequence ID" value="MEX3937134.1"/>
    <property type="molecule type" value="Genomic_DNA"/>
</dbReference>
<evidence type="ECO:0000313" key="1">
    <source>
        <dbReference type="EMBL" id="MEX3937134.1"/>
    </source>
</evidence>
<dbReference type="Proteomes" id="UP001558850">
    <property type="component" value="Unassembled WGS sequence"/>
</dbReference>
<protein>
    <submittedName>
        <fullName evidence="1">Uncharacterized protein</fullName>
    </submittedName>
</protein>
<comment type="caution">
    <text evidence="1">The sequence shown here is derived from an EMBL/GenBank/DDBJ whole genome shotgun (WGS) entry which is preliminary data.</text>
</comment>
<accession>A0ACC6UBX2</accession>
<sequence>MMAIVAKNPDDGLGGKARYVTVNGARFVIVRADVWFDQSGSQNAPVPHDNQLSVLLGNLLKGSGKFYGVKSVKLALKRHPPVCRSAAHRATYYPADHVTLTAASRKKPRAGRPAPRKIGRGKVGVGGMRTRSHS</sequence>
<evidence type="ECO:0000313" key="2">
    <source>
        <dbReference type="Proteomes" id="UP001558850"/>
    </source>
</evidence>
<reference evidence="1" key="1">
    <citation type="submission" date="2024-07" db="EMBL/GenBank/DDBJ databases">
        <title>A survey of Mimosa microsymbionts across Brazilian biomes reveals a high diversity of Paraburkholderia nodulating endemic species, but also that Cupriavidus is common as a symbiont of widespread species.</title>
        <authorList>
            <person name="Rouws L."/>
            <person name="Barauna A."/>
            <person name="Beukes C."/>
            <person name="Rouws J.R.C."/>
            <person name="De Faria S.M."/>
            <person name="Gross E."/>
            <person name="Bueno Dos Reis Junior F."/>
            <person name="Simon M.F."/>
            <person name="Maluk M."/>
            <person name="Odee D.W."/>
            <person name="Kenicer G."/>
            <person name="Young J.P.W."/>
            <person name="Reis V.M."/>
            <person name="Zilli J."/>
            <person name="James E.K."/>
        </authorList>
    </citation>
    <scope>NUCLEOTIDE SEQUENCE</scope>
    <source>
        <strain evidence="1">EG181B</strain>
    </source>
</reference>
<gene>
    <name evidence="1" type="ORF">AB4Y32_36270</name>
</gene>
<keyword evidence="2" id="KW-1185">Reference proteome</keyword>